<dbReference type="InterPro" id="IPR012020">
    <property type="entry name" value="ABHD4"/>
</dbReference>
<keyword evidence="6" id="KW-1185">Reference proteome</keyword>
<dbReference type="InterPro" id="IPR050960">
    <property type="entry name" value="AB_hydrolase_4_sf"/>
</dbReference>
<accession>A0A9X4E9H3</accession>
<dbReference type="GO" id="GO:0034338">
    <property type="term" value="F:short-chain carboxylesterase activity"/>
    <property type="evidence" value="ECO:0007669"/>
    <property type="project" value="TreeGrafter"/>
</dbReference>
<evidence type="ECO:0000259" key="3">
    <source>
        <dbReference type="Pfam" id="PF00561"/>
    </source>
</evidence>
<dbReference type="GO" id="GO:0047372">
    <property type="term" value="F:monoacylglycerol lipase activity"/>
    <property type="evidence" value="ECO:0007669"/>
    <property type="project" value="TreeGrafter"/>
</dbReference>
<reference evidence="5" key="2">
    <citation type="submission" date="2024-02" db="EMBL/GenBank/DDBJ databases">
        <title>Neisseria leonii sp. nov.</title>
        <authorList>
            <person name="Boutroux M."/>
            <person name="Favre-Rochex S."/>
            <person name="Gorgette O."/>
            <person name="Touak G."/>
            <person name="Muhle E."/>
            <person name="Chesneau O."/>
            <person name="Clermont D."/>
            <person name="Rahi P."/>
        </authorList>
    </citation>
    <scope>NUCLEOTIDE SEQUENCE</scope>
    <source>
        <strain evidence="5">51.81</strain>
    </source>
</reference>
<reference evidence="4" key="1">
    <citation type="submission" date="2022-10" db="EMBL/GenBank/DDBJ databases">
        <authorList>
            <person name="Boutroux M."/>
        </authorList>
    </citation>
    <scope>NUCLEOTIDE SEQUENCE</scope>
    <source>
        <strain evidence="4">51.81</strain>
    </source>
</reference>
<comment type="similarity">
    <text evidence="1">Belongs to the AB hydrolase superfamily. AB hydrolase 4 family.</text>
</comment>
<dbReference type="EMBL" id="JAPQFL010000003">
    <property type="protein sequence ID" value="MDD9327953.1"/>
    <property type="molecule type" value="Genomic_DNA"/>
</dbReference>
<sequence length="327" mass="35582">MKPTMSEPAAKQELLAQLPPFEPLSWLAGGNLQTLYAKSLQSAAPPYRRELLPDRFGTGRVAYDFIDADDQDAPLVMLFHGLEGSSRSHYAVALMNAVRARGWHGVVAHFPTCGGVPARRMYHSGDTPEAAHMLQLMAARYETVYAAGVSMGGNILAKYLGEQGRRSQEAVPRAAAVVSAPLDLPAAGAALSRGLPKLLYTRYFLNTMLPKIEAWTGAPPVHKIRSLADFDHYYTAPLNGFAGKDDYYRRAASKPYLKDIAVPTLVLNAQNDPFLPGRFLPGEAEVSPQVYLLQPANGGHVGFVSGRGRGHLNWLPAALLRFFELAA</sequence>
<protein>
    <submittedName>
        <fullName evidence="5">Alpha/beta fold hydrolase</fullName>
    </submittedName>
    <submittedName>
        <fullName evidence="4">Alpha/beta hydrolase</fullName>
    </submittedName>
</protein>
<name>A0A9X4E9H3_9NEIS</name>
<dbReference type="EMBL" id="CP146598">
    <property type="protein sequence ID" value="WWY02442.1"/>
    <property type="molecule type" value="Genomic_DNA"/>
</dbReference>
<dbReference type="Pfam" id="PF00561">
    <property type="entry name" value="Abhydrolase_1"/>
    <property type="match status" value="1"/>
</dbReference>
<dbReference type="Proteomes" id="UP001149607">
    <property type="component" value="Chromosome"/>
</dbReference>
<organism evidence="4">
    <name type="scientific">Neisseria leonii</name>
    <dbReference type="NCBI Taxonomy" id="2995413"/>
    <lineage>
        <taxon>Bacteria</taxon>
        <taxon>Pseudomonadati</taxon>
        <taxon>Pseudomonadota</taxon>
        <taxon>Betaproteobacteria</taxon>
        <taxon>Neisseriales</taxon>
        <taxon>Neisseriaceae</taxon>
        <taxon>Neisseria</taxon>
    </lineage>
</organism>
<evidence type="ECO:0000313" key="4">
    <source>
        <dbReference type="EMBL" id="MDD9327953.1"/>
    </source>
</evidence>
<dbReference type="InterPro" id="IPR000073">
    <property type="entry name" value="AB_hydrolase_1"/>
</dbReference>
<evidence type="ECO:0000256" key="1">
    <source>
        <dbReference type="ARBA" id="ARBA00010884"/>
    </source>
</evidence>
<dbReference type="RefSeq" id="WP_274585092.1">
    <property type="nucleotide sequence ID" value="NZ_CP146598.1"/>
</dbReference>
<dbReference type="PANTHER" id="PTHR10794:SF94">
    <property type="entry name" value="ESTERASE YHET-RELATED"/>
    <property type="match status" value="1"/>
</dbReference>
<evidence type="ECO:0000256" key="2">
    <source>
        <dbReference type="PIRSR" id="PIRSR005211-1"/>
    </source>
</evidence>
<feature type="active site" description="Charge relay system" evidence="2">
    <location>
        <position position="150"/>
    </location>
</feature>
<gene>
    <name evidence="4" type="ORF">ORY91_001369</name>
    <name evidence="5" type="ORF">V9W64_06865</name>
</gene>
<dbReference type="Gene3D" id="3.40.50.1820">
    <property type="entry name" value="alpha/beta hydrolase"/>
    <property type="match status" value="1"/>
</dbReference>
<evidence type="ECO:0000313" key="5">
    <source>
        <dbReference type="EMBL" id="WWY02442.1"/>
    </source>
</evidence>
<dbReference type="PIRSF" id="PIRSF005211">
    <property type="entry name" value="Ab_hydro_YheT"/>
    <property type="match status" value="1"/>
</dbReference>
<dbReference type="InterPro" id="IPR029058">
    <property type="entry name" value="AB_hydrolase_fold"/>
</dbReference>
<proteinExistence type="inferred from homology"/>
<feature type="active site" description="Charge relay system" evidence="2">
    <location>
        <position position="300"/>
    </location>
</feature>
<evidence type="ECO:0000313" key="6">
    <source>
        <dbReference type="Proteomes" id="UP001149607"/>
    </source>
</evidence>
<feature type="domain" description="AB hydrolase-1" evidence="3">
    <location>
        <begin position="74"/>
        <end position="304"/>
    </location>
</feature>
<feature type="active site" description="Charge relay system" evidence="2">
    <location>
        <position position="272"/>
    </location>
</feature>
<keyword evidence="4" id="KW-0378">Hydrolase</keyword>
<dbReference type="SUPFAM" id="SSF53474">
    <property type="entry name" value="alpha/beta-Hydrolases"/>
    <property type="match status" value="1"/>
</dbReference>
<dbReference type="PANTHER" id="PTHR10794">
    <property type="entry name" value="ABHYDROLASE DOMAIN-CONTAINING PROTEIN"/>
    <property type="match status" value="1"/>
</dbReference>
<dbReference type="AlphaFoldDB" id="A0A9X4E9H3"/>